<dbReference type="PANTHER" id="PTHR43236">
    <property type="entry name" value="ANTITOXIN HIGA1"/>
    <property type="match status" value="1"/>
</dbReference>
<gene>
    <name evidence="2" type="ORF">UFOVP314_59</name>
</gene>
<dbReference type="PROSITE" id="PS50943">
    <property type="entry name" value="HTH_CROC1"/>
    <property type="match status" value="1"/>
</dbReference>
<evidence type="ECO:0000259" key="1">
    <source>
        <dbReference type="PROSITE" id="PS50943"/>
    </source>
</evidence>
<organism evidence="2">
    <name type="scientific">uncultured Caudovirales phage</name>
    <dbReference type="NCBI Taxonomy" id="2100421"/>
    <lineage>
        <taxon>Viruses</taxon>
        <taxon>Duplodnaviria</taxon>
        <taxon>Heunggongvirae</taxon>
        <taxon>Uroviricota</taxon>
        <taxon>Caudoviricetes</taxon>
        <taxon>Peduoviridae</taxon>
        <taxon>Maltschvirus</taxon>
        <taxon>Maltschvirus maltsch</taxon>
    </lineage>
</organism>
<dbReference type="Pfam" id="PF01381">
    <property type="entry name" value="HTH_3"/>
    <property type="match status" value="1"/>
</dbReference>
<dbReference type="Gene3D" id="1.10.260.40">
    <property type="entry name" value="lambda repressor-like DNA-binding domains"/>
    <property type="match status" value="1"/>
</dbReference>
<dbReference type="GO" id="GO:0003677">
    <property type="term" value="F:DNA binding"/>
    <property type="evidence" value="ECO:0007669"/>
    <property type="project" value="InterPro"/>
</dbReference>
<dbReference type="EMBL" id="LR796326">
    <property type="protein sequence ID" value="CAB4136960.1"/>
    <property type="molecule type" value="Genomic_DNA"/>
</dbReference>
<dbReference type="InterPro" id="IPR010982">
    <property type="entry name" value="Lambda_DNA-bd_dom_sf"/>
</dbReference>
<dbReference type="SMART" id="SM00530">
    <property type="entry name" value="HTH_XRE"/>
    <property type="match status" value="1"/>
</dbReference>
<dbReference type="InterPro" id="IPR052345">
    <property type="entry name" value="Rad_response_metalloprotease"/>
</dbReference>
<feature type="domain" description="HTH cro/C1-type" evidence="1">
    <location>
        <begin position="22"/>
        <end position="76"/>
    </location>
</feature>
<reference evidence="2" key="1">
    <citation type="submission" date="2020-04" db="EMBL/GenBank/DDBJ databases">
        <authorList>
            <person name="Chiriac C."/>
            <person name="Salcher M."/>
            <person name="Ghai R."/>
            <person name="Kavagutti S V."/>
        </authorList>
    </citation>
    <scope>NUCLEOTIDE SEQUENCE</scope>
</reference>
<protein>
    <submittedName>
        <fullName evidence="2">HTH_XRE domain containing protein</fullName>
    </submittedName>
</protein>
<proteinExistence type="predicted"/>
<dbReference type="InterPro" id="IPR001387">
    <property type="entry name" value="Cro/C1-type_HTH"/>
</dbReference>
<accession>A0A6J5LVJ9</accession>
<dbReference type="SUPFAM" id="SSF47413">
    <property type="entry name" value="lambda repressor-like DNA-binding domains"/>
    <property type="match status" value="1"/>
</dbReference>
<sequence>MCATLRRMMTQQTLKRTLGERLEKARKVNGWDQAELAARLGISRRSVTRYETDLKVPSLAVLIKWANVCDVPYSWLIDETFPGPDIQGYLGHPSLSGRSRLVRRHAMLADAA</sequence>
<evidence type="ECO:0000313" key="2">
    <source>
        <dbReference type="EMBL" id="CAB4136960.1"/>
    </source>
</evidence>
<name>A0A6J5LVJ9_9CAUD</name>
<dbReference type="CDD" id="cd00093">
    <property type="entry name" value="HTH_XRE"/>
    <property type="match status" value="1"/>
</dbReference>
<dbReference type="PANTHER" id="PTHR43236:SF1">
    <property type="entry name" value="BLL7220 PROTEIN"/>
    <property type="match status" value="1"/>
</dbReference>